<feature type="binding site" evidence="1">
    <location>
        <position position="87"/>
    </location>
    <ligand>
        <name>Mn(2+)</name>
        <dbReference type="ChEBI" id="CHEBI:29035"/>
        <label>2</label>
    </ligand>
</feature>
<dbReference type="PANTHER" id="PTHR11014:SF122">
    <property type="entry name" value="AMIDOHYDROLASE AMHX"/>
    <property type="match status" value="1"/>
</dbReference>
<evidence type="ECO:0000259" key="2">
    <source>
        <dbReference type="Pfam" id="PF07687"/>
    </source>
</evidence>
<organism evidence="3 4">
    <name type="scientific">Sporomusa termitida</name>
    <dbReference type="NCBI Taxonomy" id="2377"/>
    <lineage>
        <taxon>Bacteria</taxon>
        <taxon>Bacillati</taxon>
        <taxon>Bacillota</taxon>
        <taxon>Negativicutes</taxon>
        <taxon>Selenomonadales</taxon>
        <taxon>Sporomusaceae</taxon>
        <taxon>Sporomusa</taxon>
    </lineage>
</organism>
<evidence type="ECO:0000313" key="3">
    <source>
        <dbReference type="EMBL" id="QDR82845.1"/>
    </source>
</evidence>
<dbReference type="Proteomes" id="UP000320776">
    <property type="component" value="Chromosome"/>
</dbReference>
<dbReference type="Pfam" id="PF07687">
    <property type="entry name" value="M20_dimer"/>
    <property type="match status" value="1"/>
</dbReference>
<comment type="cofactor">
    <cofactor evidence="1">
        <name>Mn(2+)</name>
        <dbReference type="ChEBI" id="CHEBI:29035"/>
    </cofactor>
    <text evidence="1">The Mn(2+) ion enhances activity.</text>
</comment>
<evidence type="ECO:0000256" key="1">
    <source>
        <dbReference type="PIRSR" id="PIRSR005962-1"/>
    </source>
</evidence>
<name>A0A517DZQ7_9FIRM</name>
<feature type="binding site" evidence="1">
    <location>
        <position position="89"/>
    </location>
    <ligand>
        <name>Mn(2+)</name>
        <dbReference type="ChEBI" id="CHEBI:29035"/>
        <label>2</label>
    </ligand>
</feature>
<dbReference type="GO" id="GO:0016787">
    <property type="term" value="F:hydrolase activity"/>
    <property type="evidence" value="ECO:0007669"/>
    <property type="project" value="UniProtKB-KW"/>
</dbReference>
<dbReference type="InterPro" id="IPR017439">
    <property type="entry name" value="Amidohydrolase"/>
</dbReference>
<reference evidence="3 4" key="1">
    <citation type="submission" date="2019-02" db="EMBL/GenBank/DDBJ databases">
        <title>Closed genome of Sporomusa termitida DSM 4440.</title>
        <authorList>
            <person name="Poehlein A."/>
            <person name="Daniel R."/>
        </authorList>
    </citation>
    <scope>NUCLEOTIDE SEQUENCE [LARGE SCALE GENOMIC DNA]</scope>
    <source>
        <strain evidence="3 4">DSM 4440</strain>
    </source>
</reference>
<feature type="binding site" evidence="1">
    <location>
        <position position="146"/>
    </location>
    <ligand>
        <name>Mn(2+)</name>
        <dbReference type="ChEBI" id="CHEBI:29035"/>
        <label>2</label>
    </ligand>
</feature>
<dbReference type="Gene3D" id="3.30.70.360">
    <property type="match status" value="1"/>
</dbReference>
<dbReference type="KEGG" id="sted:SPTER_42850"/>
<dbReference type="EC" id="3.-.-.-" evidence="3"/>
<dbReference type="Gene3D" id="3.40.630.10">
    <property type="entry name" value="Zn peptidases"/>
    <property type="match status" value="1"/>
</dbReference>
<dbReference type="GO" id="GO:0046872">
    <property type="term" value="F:metal ion binding"/>
    <property type="evidence" value="ECO:0007669"/>
    <property type="project" value="UniProtKB-KW"/>
</dbReference>
<feature type="binding site" evidence="1">
    <location>
        <position position="341"/>
    </location>
    <ligand>
        <name>Mn(2+)</name>
        <dbReference type="ChEBI" id="CHEBI:29035"/>
        <label>2</label>
    </ligand>
</feature>
<keyword evidence="3" id="KW-0378">Hydrolase</keyword>
<protein>
    <submittedName>
        <fullName evidence="3">Putative hydrolase YxeP</fullName>
        <ecNumber evidence="3">3.-.-.-</ecNumber>
    </submittedName>
</protein>
<accession>A0A517DZQ7</accession>
<keyword evidence="4" id="KW-1185">Reference proteome</keyword>
<dbReference type="PIRSF" id="PIRSF005962">
    <property type="entry name" value="Pept_M20D_amidohydro"/>
    <property type="match status" value="1"/>
</dbReference>
<dbReference type="PANTHER" id="PTHR11014">
    <property type="entry name" value="PEPTIDASE M20 FAMILY MEMBER"/>
    <property type="match status" value="1"/>
</dbReference>
<feature type="domain" description="Peptidase M20 dimerisation" evidence="2">
    <location>
        <begin position="171"/>
        <end position="253"/>
    </location>
</feature>
<proteinExistence type="predicted"/>
<dbReference type="InterPro" id="IPR002933">
    <property type="entry name" value="Peptidase_M20"/>
</dbReference>
<keyword evidence="1" id="KW-0479">Metal-binding</keyword>
<dbReference type="SUPFAM" id="SSF55031">
    <property type="entry name" value="Bacterial exopeptidase dimerisation domain"/>
    <property type="match status" value="1"/>
</dbReference>
<sequence length="368" mass="38331">MDIKSKVIENYEVLHQLPELGFMEQRTAAFLASGLRQAGYQVADQIGGTGVIGRLHGPQAGPVVAVRADMDALAHTVEGRETAIHSCGHDANSAMVLTMAEAIAAKGLSKGVLKIIFQPAEETLQGARRLIEAGAIEDVDILIGIHLRPIEEARLGQATPALYHGASAIIEAEINGVAAHGARPHLGVNVIDAAAAVVHAVNAIHVNPVVPASVKVTKLHAGGPALNAIPDRAELALDLRAQHNQVMADLIAKAGGAVVTASAAVGATAVTRIKGLVPAAEYDTVLIHTAGEAITEILSPAGLLANINTPGGEDFHFYKQSKPILKTCYIGLGGDVMPGLHHPAMRFNTEALGYGTCILLKLIDKLLI</sequence>
<dbReference type="Pfam" id="PF01546">
    <property type="entry name" value="Peptidase_M20"/>
    <property type="match status" value="1"/>
</dbReference>
<dbReference type="SUPFAM" id="SSF53187">
    <property type="entry name" value="Zn-dependent exopeptidases"/>
    <property type="match status" value="1"/>
</dbReference>
<dbReference type="InterPro" id="IPR011650">
    <property type="entry name" value="Peptidase_M20_dimer"/>
</dbReference>
<gene>
    <name evidence="3" type="primary">yxeP_4</name>
    <name evidence="3" type="ORF">SPTER_42850</name>
</gene>
<dbReference type="NCBIfam" id="TIGR01891">
    <property type="entry name" value="amidohydrolases"/>
    <property type="match status" value="1"/>
</dbReference>
<evidence type="ECO:0000313" key="4">
    <source>
        <dbReference type="Proteomes" id="UP000320776"/>
    </source>
</evidence>
<dbReference type="InterPro" id="IPR036264">
    <property type="entry name" value="Bact_exopeptidase_dim_dom"/>
</dbReference>
<feature type="binding site" evidence="1">
    <location>
        <position position="122"/>
    </location>
    <ligand>
        <name>Mn(2+)</name>
        <dbReference type="ChEBI" id="CHEBI:29035"/>
        <label>2</label>
    </ligand>
</feature>
<keyword evidence="1" id="KW-0464">Manganese</keyword>
<dbReference type="EMBL" id="CP036259">
    <property type="protein sequence ID" value="QDR82845.1"/>
    <property type="molecule type" value="Genomic_DNA"/>
</dbReference>
<dbReference type="OrthoDB" id="9776731at2"/>
<dbReference type="RefSeq" id="WP_144352188.1">
    <property type="nucleotide sequence ID" value="NZ_CP036259.1"/>
</dbReference>
<dbReference type="AlphaFoldDB" id="A0A517DZQ7"/>